<dbReference type="Proteomes" id="UP000633205">
    <property type="component" value="Unassembled WGS sequence"/>
</dbReference>
<protein>
    <recommendedName>
        <fullName evidence="2">Tyrosine specific protein phosphatases domain-containing protein</fullName>
    </recommendedName>
</protein>
<dbReference type="PROSITE" id="PS50056">
    <property type="entry name" value="TYR_PHOSPHATASE_2"/>
    <property type="match status" value="1"/>
</dbReference>
<dbReference type="AlphaFoldDB" id="A0A917DCP4"/>
<dbReference type="InterPro" id="IPR026893">
    <property type="entry name" value="Tyr/Ser_Pase_IphP-type"/>
</dbReference>
<accession>A0A917DCP4</accession>
<dbReference type="InterPro" id="IPR016130">
    <property type="entry name" value="Tyr_Pase_AS"/>
</dbReference>
<proteinExistence type="inferred from homology"/>
<reference evidence="3" key="2">
    <citation type="submission" date="2020-09" db="EMBL/GenBank/DDBJ databases">
        <authorList>
            <person name="Sun Q."/>
            <person name="Zhou Y."/>
        </authorList>
    </citation>
    <scope>NUCLEOTIDE SEQUENCE</scope>
    <source>
        <strain evidence="3">CGMCC 1.15152</strain>
    </source>
</reference>
<dbReference type="Gene3D" id="3.90.190.10">
    <property type="entry name" value="Protein tyrosine phosphatase superfamily"/>
    <property type="match status" value="1"/>
</dbReference>
<dbReference type="EMBL" id="BMHO01000001">
    <property type="protein sequence ID" value="GGD27163.1"/>
    <property type="molecule type" value="Genomic_DNA"/>
</dbReference>
<dbReference type="PANTHER" id="PTHR31126">
    <property type="entry name" value="TYROSINE-PROTEIN PHOSPHATASE"/>
    <property type="match status" value="1"/>
</dbReference>
<dbReference type="PROSITE" id="PS00383">
    <property type="entry name" value="TYR_PHOSPHATASE_1"/>
    <property type="match status" value="1"/>
</dbReference>
<evidence type="ECO:0000313" key="4">
    <source>
        <dbReference type="Proteomes" id="UP000633205"/>
    </source>
</evidence>
<evidence type="ECO:0000313" key="3">
    <source>
        <dbReference type="EMBL" id="GGD27163.1"/>
    </source>
</evidence>
<comment type="similarity">
    <text evidence="1">Belongs to the protein-tyrosine phosphatase family.</text>
</comment>
<sequence>MNAIDVGGLFNVRASGIDAPWLLRSGAVDDLTPTGVERLRKLGVSVIVDLREPQEAIRAAHGIRVASVPIYDAEPPRIGRLEDIYAALIRDRGHALARAVAEIADAERAALVHCTAGKDRTGLVVALALLAAGADPADVVADYALSGRDVRPVREHVAREIAAAAPAELRQETLRLHLDSPPDAMRQLLHHVAELGGAAAYLRAHGLTDDQLDALRTKHGSAG</sequence>
<dbReference type="InterPro" id="IPR000387">
    <property type="entry name" value="Tyr_Pase_dom"/>
</dbReference>
<feature type="domain" description="Tyrosine specific protein phosphatases" evidence="2">
    <location>
        <begin position="94"/>
        <end position="140"/>
    </location>
</feature>
<comment type="caution">
    <text evidence="3">The sequence shown here is derived from an EMBL/GenBank/DDBJ whole genome shotgun (WGS) entry which is preliminary data.</text>
</comment>
<dbReference type="GO" id="GO:0004721">
    <property type="term" value="F:phosphoprotein phosphatase activity"/>
    <property type="evidence" value="ECO:0007669"/>
    <property type="project" value="InterPro"/>
</dbReference>
<evidence type="ECO:0000256" key="1">
    <source>
        <dbReference type="ARBA" id="ARBA00009580"/>
    </source>
</evidence>
<keyword evidence="4" id="KW-1185">Reference proteome</keyword>
<gene>
    <name evidence="3" type="ORF">GCM10010915_04040</name>
</gene>
<reference evidence="3" key="1">
    <citation type="journal article" date="2014" name="Int. J. Syst. Evol. Microbiol.">
        <title>Complete genome sequence of Corynebacterium casei LMG S-19264T (=DSM 44701T), isolated from a smear-ripened cheese.</title>
        <authorList>
            <consortium name="US DOE Joint Genome Institute (JGI-PGF)"/>
            <person name="Walter F."/>
            <person name="Albersmeier A."/>
            <person name="Kalinowski J."/>
            <person name="Ruckert C."/>
        </authorList>
    </citation>
    <scope>NUCLEOTIDE SEQUENCE</scope>
    <source>
        <strain evidence="3">CGMCC 1.15152</strain>
    </source>
</reference>
<dbReference type="PANTHER" id="PTHR31126:SF1">
    <property type="entry name" value="TYROSINE SPECIFIC PROTEIN PHOSPHATASES DOMAIN-CONTAINING PROTEIN"/>
    <property type="match status" value="1"/>
</dbReference>
<dbReference type="Pfam" id="PF13350">
    <property type="entry name" value="Y_phosphatase3"/>
    <property type="match status" value="1"/>
</dbReference>
<dbReference type="InterPro" id="IPR029021">
    <property type="entry name" value="Prot-tyrosine_phosphatase-like"/>
</dbReference>
<name>A0A917DCP4_9MICO</name>
<organism evidence="3 4">
    <name type="scientific">Microbacterium faecale</name>
    <dbReference type="NCBI Taxonomy" id="1804630"/>
    <lineage>
        <taxon>Bacteria</taxon>
        <taxon>Bacillati</taxon>
        <taxon>Actinomycetota</taxon>
        <taxon>Actinomycetes</taxon>
        <taxon>Micrococcales</taxon>
        <taxon>Microbacteriaceae</taxon>
        <taxon>Microbacterium</taxon>
    </lineage>
</organism>
<dbReference type="RefSeq" id="WP_229730850.1">
    <property type="nucleotide sequence ID" value="NZ_BMHO01000001.1"/>
</dbReference>
<dbReference type="SUPFAM" id="SSF52799">
    <property type="entry name" value="(Phosphotyrosine protein) phosphatases II"/>
    <property type="match status" value="1"/>
</dbReference>
<evidence type="ECO:0000259" key="2">
    <source>
        <dbReference type="PROSITE" id="PS50056"/>
    </source>
</evidence>